<evidence type="ECO:0000259" key="3">
    <source>
        <dbReference type="PROSITE" id="PS50801"/>
    </source>
</evidence>
<evidence type="ECO:0000313" key="4">
    <source>
        <dbReference type="EMBL" id="NJC70310.1"/>
    </source>
</evidence>
<comment type="caution">
    <text evidence="4">The sequence shown here is derived from an EMBL/GenBank/DDBJ whole genome shotgun (WGS) entry which is preliminary data.</text>
</comment>
<dbReference type="InterPro" id="IPR003658">
    <property type="entry name" value="Anti-sigma_ant"/>
</dbReference>
<evidence type="ECO:0000256" key="1">
    <source>
        <dbReference type="ARBA" id="ARBA00009013"/>
    </source>
</evidence>
<dbReference type="Proteomes" id="UP000722989">
    <property type="component" value="Unassembled WGS sequence"/>
</dbReference>
<organism evidence="4 5">
    <name type="scientific">Planosporangium thailandense</name>
    <dbReference type="NCBI Taxonomy" id="765197"/>
    <lineage>
        <taxon>Bacteria</taxon>
        <taxon>Bacillati</taxon>
        <taxon>Actinomycetota</taxon>
        <taxon>Actinomycetes</taxon>
        <taxon>Micromonosporales</taxon>
        <taxon>Micromonosporaceae</taxon>
        <taxon>Planosporangium</taxon>
    </lineage>
</organism>
<feature type="domain" description="STAS" evidence="3">
    <location>
        <begin position="10"/>
        <end position="123"/>
    </location>
</feature>
<gene>
    <name evidence="4" type="ORF">HC031_11395</name>
</gene>
<comment type="similarity">
    <text evidence="1 2">Belongs to the anti-sigma-factor antagonist family.</text>
</comment>
<dbReference type="PROSITE" id="PS50801">
    <property type="entry name" value="STAS"/>
    <property type="match status" value="1"/>
</dbReference>
<keyword evidence="5" id="KW-1185">Reference proteome</keyword>
<dbReference type="InterPro" id="IPR002645">
    <property type="entry name" value="STAS_dom"/>
</dbReference>
<dbReference type="Pfam" id="PF01740">
    <property type="entry name" value="STAS"/>
    <property type="match status" value="1"/>
</dbReference>
<evidence type="ECO:0000256" key="2">
    <source>
        <dbReference type="RuleBase" id="RU003749"/>
    </source>
</evidence>
<dbReference type="RefSeq" id="WP_167925221.1">
    <property type="nucleotide sequence ID" value="NZ_JAATVY010000006.1"/>
</dbReference>
<accession>A0ABX0XYK2</accession>
<dbReference type="SUPFAM" id="SSF52091">
    <property type="entry name" value="SpoIIaa-like"/>
    <property type="match status" value="1"/>
</dbReference>
<name>A0ABX0XYK2_9ACTN</name>
<sequence>MAIPRAELLVEERSGEPNGGTVLRIVGELDISTADQLRRAAAPYLSAGGRLVLDLSQVTFCDSTGLALLVGFHKRLMAAGGGLELYAPVQRVQHLLTITGLNRVFVVRAADDGPAVQAGPAVD</sequence>
<dbReference type="PANTHER" id="PTHR33495">
    <property type="entry name" value="ANTI-SIGMA FACTOR ANTAGONIST TM_1081-RELATED-RELATED"/>
    <property type="match status" value="1"/>
</dbReference>
<reference evidence="4 5" key="1">
    <citation type="submission" date="2020-03" db="EMBL/GenBank/DDBJ databases">
        <title>WGS of the type strain of Planosporangium spp.</title>
        <authorList>
            <person name="Thawai C."/>
        </authorList>
    </citation>
    <scope>NUCLEOTIDE SEQUENCE [LARGE SCALE GENOMIC DNA]</scope>
    <source>
        <strain evidence="4 5">TBRC 5610</strain>
    </source>
</reference>
<proteinExistence type="inferred from homology"/>
<dbReference type="PANTHER" id="PTHR33495:SF2">
    <property type="entry name" value="ANTI-SIGMA FACTOR ANTAGONIST TM_1081-RELATED"/>
    <property type="match status" value="1"/>
</dbReference>
<dbReference type="Gene3D" id="3.30.750.24">
    <property type="entry name" value="STAS domain"/>
    <property type="match status" value="1"/>
</dbReference>
<dbReference type="InterPro" id="IPR036513">
    <property type="entry name" value="STAS_dom_sf"/>
</dbReference>
<dbReference type="NCBIfam" id="TIGR00377">
    <property type="entry name" value="ant_ant_sig"/>
    <property type="match status" value="1"/>
</dbReference>
<evidence type="ECO:0000313" key="5">
    <source>
        <dbReference type="Proteomes" id="UP000722989"/>
    </source>
</evidence>
<protein>
    <recommendedName>
        <fullName evidence="2">Anti-sigma factor antagonist</fullName>
    </recommendedName>
</protein>
<dbReference type="EMBL" id="JAATVY010000006">
    <property type="protein sequence ID" value="NJC70310.1"/>
    <property type="molecule type" value="Genomic_DNA"/>
</dbReference>
<dbReference type="CDD" id="cd07043">
    <property type="entry name" value="STAS_anti-anti-sigma_factors"/>
    <property type="match status" value="1"/>
</dbReference>